<evidence type="ECO:0000313" key="5">
    <source>
        <dbReference type="EMBL" id="CAF4823597.1"/>
    </source>
</evidence>
<dbReference type="Proteomes" id="UP000681967">
    <property type="component" value="Unassembled WGS sequence"/>
</dbReference>
<keyword evidence="2" id="KW-0378">Hydrolase</keyword>
<evidence type="ECO:0000256" key="3">
    <source>
        <dbReference type="PIRSR" id="PIRSR600407-2"/>
    </source>
</evidence>
<dbReference type="Gene3D" id="3.30.420.150">
    <property type="entry name" value="Exopolyphosphatase. Domain 2"/>
    <property type="match status" value="1"/>
</dbReference>
<evidence type="ECO:0000313" key="6">
    <source>
        <dbReference type="Proteomes" id="UP000681720"/>
    </source>
</evidence>
<dbReference type="GO" id="GO:0016787">
    <property type="term" value="F:hydrolase activity"/>
    <property type="evidence" value="ECO:0007669"/>
    <property type="project" value="UniProtKB-KW"/>
</dbReference>
<sequence length="53" mass="5865">MVGVLDLGGASTQVTFTHLNNIDNEPIPDDFTTNITLFDTVYSPYAHSYLCWG</sequence>
<evidence type="ECO:0000256" key="1">
    <source>
        <dbReference type="ARBA" id="ARBA00009283"/>
    </source>
</evidence>
<dbReference type="Pfam" id="PF01150">
    <property type="entry name" value="GDA1_CD39"/>
    <property type="match status" value="1"/>
</dbReference>
<gene>
    <name evidence="4" type="ORF">BYL167_LOCUS48448</name>
    <name evidence="5" type="ORF">GIL414_LOCUS48122</name>
</gene>
<keyword evidence="3" id="KW-0547">Nucleotide-binding</keyword>
<protein>
    <submittedName>
        <fullName evidence="5">Uncharacterized protein</fullName>
    </submittedName>
</protein>
<feature type="non-terminal residue" evidence="5">
    <location>
        <position position="1"/>
    </location>
</feature>
<dbReference type="EMBL" id="CAJOBJ010155264">
    <property type="protein sequence ID" value="CAF4823597.1"/>
    <property type="molecule type" value="Genomic_DNA"/>
</dbReference>
<proteinExistence type="inferred from homology"/>
<feature type="binding site" evidence="3">
    <location>
        <begin position="9"/>
        <end position="13"/>
    </location>
    <ligand>
        <name>ATP</name>
        <dbReference type="ChEBI" id="CHEBI:30616"/>
    </ligand>
</feature>
<keyword evidence="3" id="KW-0067">ATP-binding</keyword>
<dbReference type="InterPro" id="IPR000407">
    <property type="entry name" value="GDA1_CD39_NTPase"/>
</dbReference>
<comment type="similarity">
    <text evidence="1">Belongs to the GDA1/CD39 NTPase family.</text>
</comment>
<dbReference type="EMBL" id="CAJOBH010141610">
    <property type="protein sequence ID" value="CAF4808166.1"/>
    <property type="molecule type" value="Genomic_DNA"/>
</dbReference>
<name>A0A8S3BWX8_9BILA</name>
<comment type="caution">
    <text evidence="5">The sequence shown here is derived from an EMBL/GenBank/DDBJ whole genome shotgun (WGS) entry which is preliminary data.</text>
</comment>
<evidence type="ECO:0000256" key="2">
    <source>
        <dbReference type="ARBA" id="ARBA00022801"/>
    </source>
</evidence>
<dbReference type="GO" id="GO:0005524">
    <property type="term" value="F:ATP binding"/>
    <property type="evidence" value="ECO:0007669"/>
    <property type="project" value="UniProtKB-KW"/>
</dbReference>
<dbReference type="AlphaFoldDB" id="A0A8S3BWX8"/>
<accession>A0A8S3BWX8</accession>
<reference evidence="5" key="1">
    <citation type="submission" date="2021-02" db="EMBL/GenBank/DDBJ databases">
        <authorList>
            <person name="Nowell W R."/>
        </authorList>
    </citation>
    <scope>NUCLEOTIDE SEQUENCE</scope>
</reference>
<organism evidence="5 6">
    <name type="scientific">Rotaria magnacalcarata</name>
    <dbReference type="NCBI Taxonomy" id="392030"/>
    <lineage>
        <taxon>Eukaryota</taxon>
        <taxon>Metazoa</taxon>
        <taxon>Spiralia</taxon>
        <taxon>Gnathifera</taxon>
        <taxon>Rotifera</taxon>
        <taxon>Eurotatoria</taxon>
        <taxon>Bdelloidea</taxon>
        <taxon>Philodinida</taxon>
        <taxon>Philodinidae</taxon>
        <taxon>Rotaria</taxon>
    </lineage>
</organism>
<evidence type="ECO:0000313" key="4">
    <source>
        <dbReference type="EMBL" id="CAF4808166.1"/>
    </source>
</evidence>
<dbReference type="Proteomes" id="UP000681720">
    <property type="component" value="Unassembled WGS sequence"/>
</dbReference>